<feature type="chain" id="PRO_5038458948" evidence="1">
    <location>
        <begin position="20"/>
        <end position="180"/>
    </location>
</feature>
<proteinExistence type="predicted"/>
<dbReference type="RefSeq" id="WP_212938702.1">
    <property type="nucleotide sequence ID" value="NZ_BORR01000003.1"/>
</dbReference>
<dbReference type="AlphaFoldDB" id="A0A919XTG0"/>
<sequence length="180" mass="20864">MKKRLFCLIVILAVLSGCAQDKMEVSFYTGRQLIIGVVGEPPVQKGHTVIYEKITFEELQNIEYLSDFDAVFITKDNLFQAANKEFKSVYKTANIPFFFIQSTKSHIPFTHEELSYEAVPDLSPDMYATGYFKNRDEDLIWGYGLHNNEENQINIEDVYTRIFQTIASIDKERNEHDESI</sequence>
<keyword evidence="2" id="KW-0449">Lipoprotein</keyword>
<dbReference type="EMBL" id="BORR01000003">
    <property type="protein sequence ID" value="GIO36367.1"/>
    <property type="molecule type" value="Genomic_DNA"/>
</dbReference>
<protein>
    <submittedName>
        <fullName evidence="2">Lipoprotein</fullName>
    </submittedName>
</protein>
<organism evidence="2 3">
    <name type="scientific">Paenibacillus antibioticophila</name>
    <dbReference type="NCBI Taxonomy" id="1274374"/>
    <lineage>
        <taxon>Bacteria</taxon>
        <taxon>Bacillati</taxon>
        <taxon>Bacillota</taxon>
        <taxon>Bacilli</taxon>
        <taxon>Bacillales</taxon>
        <taxon>Paenibacillaceae</taxon>
        <taxon>Paenibacillus</taxon>
    </lineage>
</organism>
<name>A0A919XTG0_9BACL</name>
<keyword evidence="1" id="KW-0732">Signal</keyword>
<comment type="caution">
    <text evidence="2">The sequence shown here is derived from an EMBL/GenBank/DDBJ whole genome shotgun (WGS) entry which is preliminary data.</text>
</comment>
<evidence type="ECO:0000313" key="2">
    <source>
        <dbReference type="EMBL" id="GIO36367.1"/>
    </source>
</evidence>
<gene>
    <name evidence="2" type="ORF">J41TS12_12280</name>
</gene>
<reference evidence="2 3" key="1">
    <citation type="submission" date="2021-03" db="EMBL/GenBank/DDBJ databases">
        <title>Antimicrobial resistance genes in bacteria isolated from Japanese honey, and their potential for conferring macrolide and lincosamide resistance in the American foulbrood pathogen Paenibacillus larvae.</title>
        <authorList>
            <person name="Okamoto M."/>
            <person name="Kumagai M."/>
            <person name="Kanamori H."/>
            <person name="Takamatsu D."/>
        </authorList>
    </citation>
    <scope>NUCLEOTIDE SEQUENCE [LARGE SCALE GENOMIC DNA]</scope>
    <source>
        <strain evidence="2 3">J41TS12</strain>
    </source>
</reference>
<dbReference type="Proteomes" id="UP000681162">
    <property type="component" value="Unassembled WGS sequence"/>
</dbReference>
<evidence type="ECO:0000313" key="3">
    <source>
        <dbReference type="Proteomes" id="UP000681162"/>
    </source>
</evidence>
<dbReference type="PROSITE" id="PS51257">
    <property type="entry name" value="PROKAR_LIPOPROTEIN"/>
    <property type="match status" value="1"/>
</dbReference>
<accession>A0A919XTG0</accession>
<feature type="signal peptide" evidence="1">
    <location>
        <begin position="1"/>
        <end position="19"/>
    </location>
</feature>
<keyword evidence="3" id="KW-1185">Reference proteome</keyword>
<evidence type="ECO:0000256" key="1">
    <source>
        <dbReference type="SAM" id="SignalP"/>
    </source>
</evidence>